<protein>
    <submittedName>
        <fullName evidence="1">Uncharacterized protein</fullName>
    </submittedName>
</protein>
<comment type="caution">
    <text evidence="1">The sequence shown here is derived from an EMBL/GenBank/DDBJ whole genome shotgun (WGS) entry which is preliminary data.</text>
</comment>
<proteinExistence type="predicted"/>
<sequence length="750" mass="83664">MVPDGATQSIVGSSQSRRLQASRKSTDLGESRESFVDHTGGSRPSKKAAAAYKRSSFSTATAETMLSAPDTLGGATDRTQVLRSTLQDLEKPEAENPPVWQSLRAVIVETVRHERRRFITLVFLSTAAGVVLLCLYGDNITAACTNFASFVCSAVRSRHGAMAESVIAQRFMDSTLTSAAQPMRVSIFSRPFEMTRKCIGGSTADDDLTTLVKFLQDKSFAWPTPNGNETFPDASSKNYSQPLYILFDLAVTWQTPVWFRCHLFLPQKGRRRAIRLSPSPMGYISQRLHELFLSSSTYTSYVSFIESLVFSLRKPTSEFLSFVRSSRKMQEDVFSRFANVFNDPLFVPKRVPLAKMSLLVPRFTVDDWLRPLQKVYDADPLIDHNDMVLATNSRLLAAMNDLLEAYTPQEITFHIIWWYAQYACTITSRVLFNAVSSSRFGMQVQREYCTVLSKEVYHVLWAAVSKARTSIEDQIRISSYLENIKTVAVDKLTSTTRFDSVTRDSLASVVMNVGTIIWPNGSLATPEGLEHYYGPAHDGFGGVFGEAYATVRYLRRFIGTYQGDLAAAMFIPSEYIRLTLYDPLTNTIAMATEAIGPPLYYSSGTSAMIYGGLGFIYSLEVVTALNSISHLTRDEASAVSAQSSNKSFSEAPSCPNVHSLFPELPALDLAHEAYLRFRDAQSDLPLKGLRYSPEQIFFISFCHTTCLFQPNGTSFSPRCNEAVKNFAPFSRAFSCPLGSEMNPSRKCHYF</sequence>
<name>A0ACB7SC13_HYAAI</name>
<organism evidence="1 2">
    <name type="scientific">Hyalomma asiaticum</name>
    <name type="common">Tick</name>
    <dbReference type="NCBI Taxonomy" id="266040"/>
    <lineage>
        <taxon>Eukaryota</taxon>
        <taxon>Metazoa</taxon>
        <taxon>Ecdysozoa</taxon>
        <taxon>Arthropoda</taxon>
        <taxon>Chelicerata</taxon>
        <taxon>Arachnida</taxon>
        <taxon>Acari</taxon>
        <taxon>Parasitiformes</taxon>
        <taxon>Ixodida</taxon>
        <taxon>Ixodoidea</taxon>
        <taxon>Ixodidae</taxon>
        <taxon>Hyalomminae</taxon>
        <taxon>Hyalomma</taxon>
    </lineage>
</organism>
<evidence type="ECO:0000313" key="1">
    <source>
        <dbReference type="EMBL" id="KAH6931454.1"/>
    </source>
</evidence>
<evidence type="ECO:0000313" key="2">
    <source>
        <dbReference type="Proteomes" id="UP000821845"/>
    </source>
</evidence>
<keyword evidence="2" id="KW-1185">Reference proteome</keyword>
<reference evidence="1" key="1">
    <citation type="submission" date="2020-05" db="EMBL/GenBank/DDBJ databases">
        <title>Large-scale comparative analyses of tick genomes elucidate their genetic diversity and vector capacities.</title>
        <authorList>
            <person name="Jia N."/>
            <person name="Wang J."/>
            <person name="Shi W."/>
            <person name="Du L."/>
            <person name="Sun Y."/>
            <person name="Zhan W."/>
            <person name="Jiang J."/>
            <person name="Wang Q."/>
            <person name="Zhang B."/>
            <person name="Ji P."/>
            <person name="Sakyi L.B."/>
            <person name="Cui X."/>
            <person name="Yuan T."/>
            <person name="Jiang B."/>
            <person name="Yang W."/>
            <person name="Lam T.T.-Y."/>
            <person name="Chang Q."/>
            <person name="Ding S."/>
            <person name="Wang X."/>
            <person name="Zhu J."/>
            <person name="Ruan X."/>
            <person name="Zhao L."/>
            <person name="Wei J."/>
            <person name="Que T."/>
            <person name="Du C."/>
            <person name="Cheng J."/>
            <person name="Dai P."/>
            <person name="Han X."/>
            <person name="Huang E."/>
            <person name="Gao Y."/>
            <person name="Liu J."/>
            <person name="Shao H."/>
            <person name="Ye R."/>
            <person name="Li L."/>
            <person name="Wei W."/>
            <person name="Wang X."/>
            <person name="Wang C."/>
            <person name="Yang T."/>
            <person name="Huo Q."/>
            <person name="Li W."/>
            <person name="Guo W."/>
            <person name="Chen H."/>
            <person name="Zhou L."/>
            <person name="Ni X."/>
            <person name="Tian J."/>
            <person name="Zhou Y."/>
            <person name="Sheng Y."/>
            <person name="Liu T."/>
            <person name="Pan Y."/>
            <person name="Xia L."/>
            <person name="Li J."/>
            <person name="Zhao F."/>
            <person name="Cao W."/>
        </authorList>
    </citation>
    <scope>NUCLEOTIDE SEQUENCE</scope>
    <source>
        <strain evidence="1">Hyas-2018</strain>
    </source>
</reference>
<accession>A0ACB7SC13</accession>
<dbReference type="EMBL" id="CM023485">
    <property type="protein sequence ID" value="KAH6931454.1"/>
    <property type="molecule type" value="Genomic_DNA"/>
</dbReference>
<gene>
    <name evidence="1" type="ORF">HPB50_024459</name>
</gene>
<dbReference type="Proteomes" id="UP000821845">
    <property type="component" value="Chromosome 5"/>
</dbReference>